<comment type="caution">
    <text evidence="7">The sequence shown here is derived from an EMBL/GenBank/DDBJ whole genome shotgun (WGS) entry which is preliminary data.</text>
</comment>
<evidence type="ECO:0000256" key="3">
    <source>
        <dbReference type="ARBA" id="ARBA00023002"/>
    </source>
</evidence>
<dbReference type="GO" id="GO:0051539">
    <property type="term" value="F:4 iron, 4 sulfur cluster binding"/>
    <property type="evidence" value="ECO:0007669"/>
    <property type="project" value="UniProtKB-KW"/>
</dbReference>
<keyword evidence="1" id="KW-0004">4Fe-4S</keyword>
<dbReference type="SUPFAM" id="SSF51905">
    <property type="entry name" value="FAD/NAD(P)-binding domain"/>
    <property type="match status" value="1"/>
</dbReference>
<protein>
    <recommendedName>
        <fullName evidence="9">Pyridine nucleotide-disulfide oxidoreductase</fullName>
    </recommendedName>
</protein>
<evidence type="ECO:0000256" key="5">
    <source>
        <dbReference type="ARBA" id="ARBA00023014"/>
    </source>
</evidence>
<name>A0A1S1YT08_FLAPC</name>
<evidence type="ECO:0008006" key="9">
    <source>
        <dbReference type="Google" id="ProtNLM"/>
    </source>
</evidence>
<dbReference type="PANTHER" id="PTHR43498:SF1">
    <property type="entry name" value="COB--COM HETERODISULFIDE REDUCTASE IRON-SULFUR SUBUNIT A"/>
    <property type="match status" value="1"/>
</dbReference>
<dbReference type="InterPro" id="IPR039650">
    <property type="entry name" value="HdrA-like"/>
</dbReference>
<evidence type="ECO:0000313" key="8">
    <source>
        <dbReference type="Proteomes" id="UP000179797"/>
    </source>
</evidence>
<dbReference type="OrthoDB" id="9780658at2"/>
<keyword evidence="6" id="KW-0732">Signal</keyword>
<reference evidence="7 8" key="1">
    <citation type="journal article" date="2012" name="Int. J. Syst. Evol. Microbiol.">
        <title>Flammeovirga pacifica sp. nov., isolated from deep-sea sediment.</title>
        <authorList>
            <person name="Xu H."/>
            <person name="Fu Y."/>
            <person name="Yang N."/>
            <person name="Ding Z."/>
            <person name="Lai Q."/>
            <person name="Zeng R."/>
        </authorList>
    </citation>
    <scope>NUCLEOTIDE SEQUENCE [LARGE SCALE GENOMIC DNA]</scope>
    <source>
        <strain evidence="8">DSM 24597 / LMG 26175 / WPAGA1</strain>
    </source>
</reference>
<keyword evidence="4" id="KW-0408">Iron</keyword>
<proteinExistence type="predicted"/>
<organism evidence="7 8">
    <name type="scientific">Flammeovirga pacifica</name>
    <dbReference type="NCBI Taxonomy" id="915059"/>
    <lineage>
        <taxon>Bacteria</taxon>
        <taxon>Pseudomonadati</taxon>
        <taxon>Bacteroidota</taxon>
        <taxon>Cytophagia</taxon>
        <taxon>Cytophagales</taxon>
        <taxon>Flammeovirgaceae</taxon>
        <taxon>Flammeovirga</taxon>
    </lineage>
</organism>
<dbReference type="STRING" id="915059.NH26_21375"/>
<keyword evidence="8" id="KW-1185">Reference proteome</keyword>
<dbReference type="GO" id="GO:0016491">
    <property type="term" value="F:oxidoreductase activity"/>
    <property type="evidence" value="ECO:0007669"/>
    <property type="project" value="UniProtKB-KW"/>
</dbReference>
<keyword evidence="2" id="KW-0479">Metal-binding</keyword>
<dbReference type="Gene3D" id="3.50.50.60">
    <property type="entry name" value="FAD/NAD(P)-binding domain"/>
    <property type="match status" value="1"/>
</dbReference>
<evidence type="ECO:0000256" key="6">
    <source>
        <dbReference type="SAM" id="SignalP"/>
    </source>
</evidence>
<evidence type="ECO:0000256" key="1">
    <source>
        <dbReference type="ARBA" id="ARBA00022485"/>
    </source>
</evidence>
<evidence type="ECO:0000313" key="7">
    <source>
        <dbReference type="EMBL" id="OHX64159.1"/>
    </source>
</evidence>
<dbReference type="PANTHER" id="PTHR43498">
    <property type="entry name" value="FERREDOXIN:COB-COM HETERODISULFIDE REDUCTASE SUBUNIT A"/>
    <property type="match status" value="1"/>
</dbReference>
<dbReference type="AlphaFoldDB" id="A0A1S1YT08"/>
<feature type="signal peptide" evidence="6">
    <location>
        <begin position="1"/>
        <end position="25"/>
    </location>
</feature>
<accession>A0A1S1YT08</accession>
<dbReference type="EMBL" id="JRYR02000002">
    <property type="protein sequence ID" value="OHX64159.1"/>
    <property type="molecule type" value="Genomic_DNA"/>
</dbReference>
<dbReference type="Proteomes" id="UP000179797">
    <property type="component" value="Unassembled WGS sequence"/>
</dbReference>
<sequence length="645" mass="71760">MNRRKFLNIGSKTALLLLASNEILASTNKINKLTGDFLFVEAEQFDDLGGWDVDQQSMDQMGSPYLLAHGLGVPVKDATTKVTFSKRGKYRVWVRTKDWVAPWKVGGTPGKFNLIINDQTLKETFGTKGAEWHWHDGGLVDVKKKSTLKLHDLTGFEGRCDAILFCRDHDFTPTDDIKALTKFRRKLLGFPDQPVEGGNFDFVVAGGGFAGTSAAISAARKGLKVALIQDRPVLGGNGSSEVRVWPEGHTCQKPYPHIGEIVDEISPDDLDRGKYGTRNARLGDNYFDDRKIEVVKGEPNITLLLEERVIEVVSDNSTINAVITQNTKTGVQQKVEGKYFADCTGDASVGFLAGAKYKMSSSNFMGSSNMWSVLDAADKEDVLECECKDKTALTLSCEVGEVEQPFPSCPWALDLSDKPFPGRSNYKGQWGSEDPLGNLGGWFWESGFDKNPITDVEKIRDLNFRAMYGAWDALKNVDKLYPNHRLGWSAFISGKRESRRLMGDIQLTANHFRDNVQFEDAVFPCSWGIDIHSAHQEFDEGVKGEEFISFATTGKGYDYEGPYWAPYRTLYSRNINNLFMAGRNISVSRDGLGPVRVMKTCGMMGEVVGLAASICVNKEVTPRGVYQKHLPQLKKLMNEPSSKRL</sequence>
<feature type="chain" id="PRO_5010265928" description="Pyridine nucleotide-disulfide oxidoreductase" evidence="6">
    <location>
        <begin position="26"/>
        <end position="645"/>
    </location>
</feature>
<keyword evidence="5" id="KW-0411">Iron-sulfur</keyword>
<dbReference type="RefSeq" id="WP_044226372.1">
    <property type="nucleotide sequence ID" value="NZ_JRYR02000002.1"/>
</dbReference>
<keyword evidence="3" id="KW-0560">Oxidoreductase</keyword>
<evidence type="ECO:0000256" key="2">
    <source>
        <dbReference type="ARBA" id="ARBA00022723"/>
    </source>
</evidence>
<dbReference type="Pfam" id="PF12831">
    <property type="entry name" value="FAD_oxidored"/>
    <property type="match status" value="1"/>
</dbReference>
<gene>
    <name evidence="7" type="ORF">NH26_21375</name>
</gene>
<evidence type="ECO:0000256" key="4">
    <source>
        <dbReference type="ARBA" id="ARBA00023004"/>
    </source>
</evidence>
<dbReference type="InterPro" id="IPR036188">
    <property type="entry name" value="FAD/NAD-bd_sf"/>
</dbReference>
<dbReference type="GO" id="GO:0046872">
    <property type="term" value="F:metal ion binding"/>
    <property type="evidence" value="ECO:0007669"/>
    <property type="project" value="UniProtKB-KW"/>
</dbReference>